<dbReference type="PANTHER" id="PTHR42852">
    <property type="entry name" value="THIOL:DISULFIDE INTERCHANGE PROTEIN DSBE"/>
    <property type="match status" value="1"/>
</dbReference>
<evidence type="ECO:0000313" key="5">
    <source>
        <dbReference type="Proteomes" id="UP000824023"/>
    </source>
</evidence>
<dbReference type="Proteomes" id="UP000824023">
    <property type="component" value="Unassembled WGS sequence"/>
</dbReference>
<dbReference type="PROSITE" id="PS51352">
    <property type="entry name" value="THIOREDOXIN_2"/>
    <property type="match status" value="1"/>
</dbReference>
<dbReference type="InterPro" id="IPR000866">
    <property type="entry name" value="AhpC/TSA"/>
</dbReference>
<reference evidence="4" key="2">
    <citation type="submission" date="2021-04" db="EMBL/GenBank/DDBJ databases">
        <authorList>
            <person name="Gilroy R."/>
        </authorList>
    </citation>
    <scope>NUCLEOTIDE SEQUENCE</scope>
    <source>
        <strain evidence="4">ChiHjej12B11-24981</strain>
    </source>
</reference>
<evidence type="ECO:0000259" key="3">
    <source>
        <dbReference type="PROSITE" id="PS51352"/>
    </source>
</evidence>
<evidence type="ECO:0000256" key="2">
    <source>
        <dbReference type="SAM" id="SignalP"/>
    </source>
</evidence>
<dbReference type="SUPFAM" id="SSF52833">
    <property type="entry name" value="Thioredoxin-like"/>
    <property type="match status" value="1"/>
</dbReference>
<dbReference type="InterPro" id="IPR017937">
    <property type="entry name" value="Thioredoxin_CS"/>
</dbReference>
<dbReference type="InterPro" id="IPR036249">
    <property type="entry name" value="Thioredoxin-like_sf"/>
</dbReference>
<protein>
    <submittedName>
        <fullName evidence="4">TlpA family protein disulfide reductase</fullName>
    </submittedName>
</protein>
<sequence length="400" mass="44804">MKKIFAGLCAACLLVACAPKVPDNEFLIEGRLEGVPDSTVIALYKLEHNLGQRVQQDTLIGGKFTFRDTISALKKFEIISFEPGFPNVWLTVWVAPGKRIEVSGSGKQLALWDVKSDLFEQQEEKRFIDCTRDLLLKQHDYSVAEKELFRLMDSKEHEGDQAFAKAIWAKVDSVRRLSMPVECEIGRREVECMKTAPLSKVWIGRLEKYAGILPSATKIDLFKGFTALAEPLSELYGSLPDSVKQSDVGKRVYHALYPFPTVNVGEKMFDSPAFDAEGNRHFLSEFKGKYILLDFWSQGCGPCVQSLPELEEVATAYADRLVVVSISSDPEKVWKKFLTEKGMKGNHWNELRHDGEGLIAAYGVRGVPYYVLISPDGVVLDTWGGYGKGSIHEKVKGNLK</sequence>
<dbReference type="EMBL" id="DXCK01000073">
    <property type="protein sequence ID" value="HIZ01654.1"/>
    <property type="molecule type" value="Genomic_DNA"/>
</dbReference>
<dbReference type="PROSITE" id="PS00194">
    <property type="entry name" value="THIOREDOXIN_1"/>
    <property type="match status" value="1"/>
</dbReference>
<gene>
    <name evidence="4" type="ORF">H9819_05280</name>
</gene>
<organism evidence="4 5">
    <name type="scientific">Candidatus Bacteroides merdipullorum</name>
    <dbReference type="NCBI Taxonomy" id="2838474"/>
    <lineage>
        <taxon>Bacteria</taxon>
        <taxon>Pseudomonadati</taxon>
        <taxon>Bacteroidota</taxon>
        <taxon>Bacteroidia</taxon>
        <taxon>Bacteroidales</taxon>
        <taxon>Bacteroidaceae</taxon>
        <taxon>Bacteroides</taxon>
    </lineage>
</organism>
<dbReference type="PANTHER" id="PTHR42852:SF17">
    <property type="entry name" value="THIOREDOXIN-LIKE PROTEIN HI_1115"/>
    <property type="match status" value="1"/>
</dbReference>
<dbReference type="AlphaFoldDB" id="A0A9D2A5N7"/>
<dbReference type="CDD" id="cd02966">
    <property type="entry name" value="TlpA_like_family"/>
    <property type="match status" value="1"/>
</dbReference>
<feature type="chain" id="PRO_5038723396" evidence="2">
    <location>
        <begin position="19"/>
        <end position="400"/>
    </location>
</feature>
<evidence type="ECO:0000313" key="4">
    <source>
        <dbReference type="EMBL" id="HIZ01654.1"/>
    </source>
</evidence>
<dbReference type="Gene3D" id="3.40.30.10">
    <property type="entry name" value="Glutaredoxin"/>
    <property type="match status" value="1"/>
</dbReference>
<evidence type="ECO:0000256" key="1">
    <source>
        <dbReference type="ARBA" id="ARBA00023284"/>
    </source>
</evidence>
<feature type="domain" description="Thioredoxin" evidence="3">
    <location>
        <begin position="262"/>
        <end position="400"/>
    </location>
</feature>
<proteinExistence type="predicted"/>
<dbReference type="Pfam" id="PF00578">
    <property type="entry name" value="AhpC-TSA"/>
    <property type="match status" value="1"/>
</dbReference>
<keyword evidence="2" id="KW-0732">Signal</keyword>
<dbReference type="InterPro" id="IPR013766">
    <property type="entry name" value="Thioredoxin_domain"/>
</dbReference>
<feature type="signal peptide" evidence="2">
    <location>
        <begin position="1"/>
        <end position="18"/>
    </location>
</feature>
<reference evidence="4" key="1">
    <citation type="journal article" date="2021" name="PeerJ">
        <title>Extensive microbial diversity within the chicken gut microbiome revealed by metagenomics and culture.</title>
        <authorList>
            <person name="Gilroy R."/>
            <person name="Ravi A."/>
            <person name="Getino M."/>
            <person name="Pursley I."/>
            <person name="Horton D.L."/>
            <person name="Alikhan N.F."/>
            <person name="Baker D."/>
            <person name="Gharbi K."/>
            <person name="Hall N."/>
            <person name="Watson M."/>
            <person name="Adriaenssens E.M."/>
            <person name="Foster-Nyarko E."/>
            <person name="Jarju S."/>
            <person name="Secka A."/>
            <person name="Antonio M."/>
            <person name="Oren A."/>
            <person name="Chaudhuri R.R."/>
            <person name="La Ragione R."/>
            <person name="Hildebrand F."/>
            <person name="Pallen M.J."/>
        </authorList>
    </citation>
    <scope>NUCLEOTIDE SEQUENCE</scope>
    <source>
        <strain evidence="4">ChiHjej12B11-24981</strain>
    </source>
</reference>
<comment type="caution">
    <text evidence="4">The sequence shown here is derived from an EMBL/GenBank/DDBJ whole genome shotgun (WGS) entry which is preliminary data.</text>
</comment>
<dbReference type="PROSITE" id="PS51257">
    <property type="entry name" value="PROKAR_LIPOPROTEIN"/>
    <property type="match status" value="1"/>
</dbReference>
<accession>A0A9D2A5N7</accession>
<keyword evidence="1" id="KW-0676">Redox-active center</keyword>
<name>A0A9D2A5N7_9BACE</name>
<dbReference type="InterPro" id="IPR050553">
    <property type="entry name" value="Thioredoxin_ResA/DsbE_sf"/>
</dbReference>